<protein>
    <submittedName>
        <fullName evidence="2">Peptide antibiotic transporter SbmA</fullName>
    </submittedName>
</protein>
<feature type="transmembrane region" description="Helical" evidence="1">
    <location>
        <begin position="217"/>
        <end position="235"/>
    </location>
</feature>
<dbReference type="RefSeq" id="WP_368391383.1">
    <property type="nucleotide sequence ID" value="NZ_JBFRYC010000003.1"/>
</dbReference>
<dbReference type="Pfam" id="PF05992">
    <property type="entry name" value="SbmA_BacA"/>
    <property type="match status" value="1"/>
</dbReference>
<evidence type="ECO:0000313" key="2">
    <source>
        <dbReference type="EMBL" id="MEX1661322.1"/>
    </source>
</evidence>
<reference evidence="2 3" key="1">
    <citation type="journal article" date="2011" name="Int. J. Syst. Evol. Microbiol.">
        <title>Zhongshania antarctica gen. nov., sp. nov. and Zhongshania guokunii sp. nov., gammaproteobacteria respectively isolated from coastal attached (fast) ice and surface seawater of the Antarctic.</title>
        <authorList>
            <person name="Li H.J."/>
            <person name="Zhang X.Y."/>
            <person name="Chen C.X."/>
            <person name="Zhang Y.J."/>
            <person name="Gao Z.M."/>
            <person name="Yu Y."/>
            <person name="Chen X.L."/>
            <person name="Chen B."/>
            <person name="Zhang Y.Z."/>
        </authorList>
    </citation>
    <scope>NUCLEOTIDE SEQUENCE [LARGE SCALE GENOMIC DNA]</scope>
    <source>
        <strain evidence="2 3">15-R06ZXC-3</strain>
    </source>
</reference>
<feature type="transmembrane region" description="Helical" evidence="1">
    <location>
        <begin position="62"/>
        <end position="82"/>
    </location>
</feature>
<gene>
    <name evidence="2" type="primary">sbmA</name>
    <name evidence="2" type="ORF">AB4874_06615</name>
</gene>
<organism evidence="2 3">
    <name type="scientific">Thioclava arctica</name>
    <dbReference type="NCBI Taxonomy" id="3238301"/>
    <lineage>
        <taxon>Bacteria</taxon>
        <taxon>Pseudomonadati</taxon>
        <taxon>Pseudomonadota</taxon>
        <taxon>Alphaproteobacteria</taxon>
        <taxon>Rhodobacterales</taxon>
        <taxon>Paracoccaceae</taxon>
        <taxon>Thioclava</taxon>
    </lineage>
</organism>
<proteinExistence type="predicted"/>
<dbReference type="EMBL" id="JBFRYC010000003">
    <property type="protein sequence ID" value="MEX1661322.1"/>
    <property type="molecule type" value="Genomic_DNA"/>
</dbReference>
<evidence type="ECO:0000313" key="3">
    <source>
        <dbReference type="Proteomes" id="UP001557465"/>
    </source>
</evidence>
<accession>A0ABV3TIB9</accession>
<dbReference type="NCBIfam" id="NF008306">
    <property type="entry name" value="PRK11098.1"/>
    <property type="match status" value="1"/>
</dbReference>
<keyword evidence="1" id="KW-1133">Transmembrane helix</keyword>
<name>A0ABV3TIB9_9RHOB</name>
<keyword evidence="1" id="KW-0812">Transmembrane</keyword>
<keyword evidence="1" id="KW-0472">Membrane</keyword>
<keyword evidence="3" id="KW-1185">Reference proteome</keyword>
<evidence type="ECO:0000256" key="1">
    <source>
        <dbReference type="SAM" id="Phobius"/>
    </source>
</evidence>
<feature type="transmembrane region" description="Helical" evidence="1">
    <location>
        <begin position="247"/>
        <end position="269"/>
    </location>
</feature>
<sequence length="408" mass="46172">MFKSFFPNPRLFFSSAVFCTLLSVLIWYVFARDLGARFGMGEPAPSAPPVIGLGFFITPDFLWFYAYCALWVVAFTAAWMILSPHPWQWWSIPGTALIVASDYFSVQTTVDLNNWQRPFFDAIQKALDGGHGVTQGELYHMLLIWSEIALVWMVVYIVTRFFTSHYVFRWRTAMNAYYISHWPRARQVEGAAQRVQEDTARFAAIVEDLGVSMIDSVITLFAFLPVLASLSHFVSELPLVGHIAEPLLVAAIFWSAFGTVLLAVAGIRLPGLAFANQRTEAAYRKELVYGEDDASRAHPLTVQDLFGTLRQSYFRYFFHFAYFNIFRGFYIQADNVFANIMLIPTIVAGKITFGVMQQILTAFGQVTGSFQYLVGSWTTIIELLSIHKRLRGFEKTFVHVPEAASIGA</sequence>
<feature type="transmembrane region" description="Helical" evidence="1">
    <location>
        <begin position="336"/>
        <end position="356"/>
    </location>
</feature>
<dbReference type="InterPro" id="IPR009248">
    <property type="entry name" value="SbmA_BacA"/>
</dbReference>
<comment type="caution">
    <text evidence="2">The sequence shown here is derived from an EMBL/GenBank/DDBJ whole genome shotgun (WGS) entry which is preliminary data.</text>
</comment>
<dbReference type="Proteomes" id="UP001557465">
    <property type="component" value="Unassembled WGS sequence"/>
</dbReference>
<feature type="transmembrane region" description="Helical" evidence="1">
    <location>
        <begin position="142"/>
        <end position="162"/>
    </location>
</feature>